<proteinExistence type="predicted"/>
<gene>
    <name evidence="3" type="ORF">I5Q82_12710</name>
</gene>
<accession>A0AA92L4T1</accession>
<evidence type="ECO:0000256" key="1">
    <source>
        <dbReference type="ARBA" id="ARBA00022741"/>
    </source>
</evidence>
<sequence>MTRLFIVEGLPCSGKSTTAKYMAERLSAMGRRVLCVDEGTGEHPADYEQSAYVTGGQLASFPPGLREMIRSRSEPRLDGYVVPLSKLGGAALQRLIPYKIYDSLPWEAEMPLMLDKWRCFTESAEEHMLYVFNAVLLQNPMCETMMRFNFSMEQSLEYIEKIAEIIAPMDPAVIYLKSDNIAESVRAVSEERPGWLESVIGYHVNGAYGESIGAKGFEGYIACLEERQRRELEILERLGINRLVLEGPRQEWNTRICSFIGVRPRSF</sequence>
<evidence type="ECO:0000313" key="3">
    <source>
        <dbReference type="EMBL" id="QQR28951.1"/>
    </source>
</evidence>
<evidence type="ECO:0000313" key="4">
    <source>
        <dbReference type="Proteomes" id="UP000596035"/>
    </source>
</evidence>
<keyword evidence="2" id="KW-0067">ATP-binding</keyword>
<dbReference type="Pfam" id="PF08433">
    <property type="entry name" value="KTI12"/>
    <property type="match status" value="1"/>
</dbReference>
<evidence type="ECO:0000256" key="2">
    <source>
        <dbReference type="ARBA" id="ARBA00022840"/>
    </source>
</evidence>
<dbReference type="Gene3D" id="3.40.50.300">
    <property type="entry name" value="P-loop containing nucleotide triphosphate hydrolases"/>
    <property type="match status" value="1"/>
</dbReference>
<reference evidence="3 4" key="1">
    <citation type="submission" date="2020-11" db="EMBL/GenBank/DDBJ databases">
        <title>Closed and high quality bacterial genomes of the OMM12 community.</title>
        <authorList>
            <person name="Marbouty M."/>
            <person name="Lamy-Besnier Q."/>
            <person name="Debarbieux L."/>
            <person name="Koszul R."/>
        </authorList>
    </citation>
    <scope>NUCLEOTIDE SEQUENCE [LARGE SCALE GENOMIC DNA]</scope>
    <source>
        <strain evidence="3 4">KB18</strain>
    </source>
</reference>
<protein>
    <submittedName>
        <fullName evidence="3">Uncharacterized protein</fullName>
    </submittedName>
</protein>
<dbReference type="RefSeq" id="WP_066535996.1">
    <property type="nucleotide sequence ID" value="NZ_CAJTCQ010000002.1"/>
</dbReference>
<dbReference type="InterPro" id="IPR027417">
    <property type="entry name" value="P-loop_NTPase"/>
</dbReference>
<dbReference type="EMBL" id="CP065321">
    <property type="protein sequence ID" value="QQR28951.1"/>
    <property type="molecule type" value="Genomic_DNA"/>
</dbReference>
<dbReference type="GO" id="GO:0005524">
    <property type="term" value="F:ATP binding"/>
    <property type="evidence" value="ECO:0007669"/>
    <property type="project" value="UniProtKB-KW"/>
</dbReference>
<dbReference type="SUPFAM" id="SSF52540">
    <property type="entry name" value="P-loop containing nucleoside triphosphate hydrolases"/>
    <property type="match status" value="2"/>
</dbReference>
<dbReference type="Proteomes" id="UP000596035">
    <property type="component" value="Chromosome"/>
</dbReference>
<keyword evidence="1" id="KW-0547">Nucleotide-binding</keyword>
<name>A0AA92L4T1_9FIRM</name>
<dbReference type="InterPro" id="IPR013641">
    <property type="entry name" value="KTI12/PSTK"/>
</dbReference>
<organism evidence="3 4">
    <name type="scientific">Acutalibacter muris</name>
    <dbReference type="NCBI Taxonomy" id="1796620"/>
    <lineage>
        <taxon>Bacteria</taxon>
        <taxon>Bacillati</taxon>
        <taxon>Bacillota</taxon>
        <taxon>Clostridia</taxon>
        <taxon>Eubacteriales</taxon>
        <taxon>Acutalibacteraceae</taxon>
        <taxon>Acutalibacter</taxon>
    </lineage>
</organism>
<dbReference type="AlphaFoldDB" id="A0AA92L4T1"/>